<organism evidence="1 2">
    <name type="scientific">Aegilops tauschii subsp. strangulata</name>
    <name type="common">Goatgrass</name>
    <dbReference type="NCBI Taxonomy" id="200361"/>
    <lineage>
        <taxon>Eukaryota</taxon>
        <taxon>Viridiplantae</taxon>
        <taxon>Streptophyta</taxon>
        <taxon>Embryophyta</taxon>
        <taxon>Tracheophyta</taxon>
        <taxon>Spermatophyta</taxon>
        <taxon>Magnoliopsida</taxon>
        <taxon>Liliopsida</taxon>
        <taxon>Poales</taxon>
        <taxon>Poaceae</taxon>
        <taxon>BOP clade</taxon>
        <taxon>Pooideae</taxon>
        <taxon>Triticodae</taxon>
        <taxon>Triticeae</taxon>
        <taxon>Triticinae</taxon>
        <taxon>Aegilops</taxon>
    </lineage>
</organism>
<reference evidence="1" key="5">
    <citation type="journal article" date="2021" name="G3 (Bethesda)">
        <title>Aegilops tauschii genome assembly Aet v5.0 features greater sequence contiguity and improved annotation.</title>
        <authorList>
            <person name="Wang L."/>
            <person name="Zhu T."/>
            <person name="Rodriguez J.C."/>
            <person name="Deal K.R."/>
            <person name="Dubcovsky J."/>
            <person name="McGuire P.E."/>
            <person name="Lux T."/>
            <person name="Spannagl M."/>
            <person name="Mayer K.F.X."/>
            <person name="Baldrich P."/>
            <person name="Meyers B.C."/>
            <person name="Huo N."/>
            <person name="Gu Y.Q."/>
            <person name="Zhou H."/>
            <person name="Devos K.M."/>
            <person name="Bennetzen J.L."/>
            <person name="Unver T."/>
            <person name="Budak H."/>
            <person name="Gulick P.J."/>
            <person name="Galiba G."/>
            <person name="Kalapos B."/>
            <person name="Nelson D.R."/>
            <person name="Li P."/>
            <person name="You F.M."/>
            <person name="Luo M.C."/>
            <person name="Dvorak J."/>
        </authorList>
    </citation>
    <scope>NUCLEOTIDE SEQUENCE [LARGE SCALE GENOMIC DNA]</scope>
    <source>
        <strain evidence="1">cv. AL8/78</strain>
    </source>
</reference>
<sequence length="107" mass="12441">MCIILYVVISTEYPYRCSLPILVLSVYFETSDAHQIYYLQVPLEDEKRFRIEMTFSRGADLSPLEDKTSETSSLLQEHTLPIMGPERLQEVGSCLTLDKFEKMVRPF</sequence>
<reference evidence="2" key="2">
    <citation type="journal article" date="2017" name="Nat. Plants">
        <title>The Aegilops tauschii genome reveals multiple impacts of transposons.</title>
        <authorList>
            <person name="Zhao G."/>
            <person name="Zou C."/>
            <person name="Li K."/>
            <person name="Wang K."/>
            <person name="Li T."/>
            <person name="Gao L."/>
            <person name="Zhang X."/>
            <person name="Wang H."/>
            <person name="Yang Z."/>
            <person name="Liu X."/>
            <person name="Jiang W."/>
            <person name="Mao L."/>
            <person name="Kong X."/>
            <person name="Jiao Y."/>
            <person name="Jia J."/>
        </authorList>
    </citation>
    <scope>NUCLEOTIDE SEQUENCE [LARGE SCALE GENOMIC DNA]</scope>
    <source>
        <strain evidence="2">cv. AL8/78</strain>
    </source>
</reference>
<reference evidence="2" key="1">
    <citation type="journal article" date="2014" name="Science">
        <title>Ancient hybridizations among the ancestral genomes of bread wheat.</title>
        <authorList>
            <consortium name="International Wheat Genome Sequencing Consortium,"/>
            <person name="Marcussen T."/>
            <person name="Sandve S.R."/>
            <person name="Heier L."/>
            <person name="Spannagl M."/>
            <person name="Pfeifer M."/>
            <person name="Jakobsen K.S."/>
            <person name="Wulff B.B."/>
            <person name="Steuernagel B."/>
            <person name="Mayer K.F."/>
            <person name="Olsen O.A."/>
        </authorList>
    </citation>
    <scope>NUCLEOTIDE SEQUENCE [LARGE SCALE GENOMIC DNA]</scope>
    <source>
        <strain evidence="2">cv. AL8/78</strain>
    </source>
</reference>
<protein>
    <submittedName>
        <fullName evidence="1">Uncharacterized protein</fullName>
    </submittedName>
</protein>
<reference evidence="1" key="3">
    <citation type="journal article" date="2017" name="Nature">
        <title>Genome sequence of the progenitor of the wheat D genome Aegilops tauschii.</title>
        <authorList>
            <person name="Luo M.C."/>
            <person name="Gu Y.Q."/>
            <person name="Puiu D."/>
            <person name="Wang H."/>
            <person name="Twardziok S.O."/>
            <person name="Deal K.R."/>
            <person name="Huo N."/>
            <person name="Zhu T."/>
            <person name="Wang L."/>
            <person name="Wang Y."/>
            <person name="McGuire P.E."/>
            <person name="Liu S."/>
            <person name="Long H."/>
            <person name="Ramasamy R.K."/>
            <person name="Rodriguez J.C."/>
            <person name="Van S.L."/>
            <person name="Yuan L."/>
            <person name="Wang Z."/>
            <person name="Xia Z."/>
            <person name="Xiao L."/>
            <person name="Anderson O.D."/>
            <person name="Ouyang S."/>
            <person name="Liang Y."/>
            <person name="Zimin A.V."/>
            <person name="Pertea G."/>
            <person name="Qi P."/>
            <person name="Bennetzen J.L."/>
            <person name="Dai X."/>
            <person name="Dawson M.W."/>
            <person name="Muller H.G."/>
            <person name="Kugler K."/>
            <person name="Rivarola-Duarte L."/>
            <person name="Spannagl M."/>
            <person name="Mayer K.F.X."/>
            <person name="Lu F.H."/>
            <person name="Bevan M.W."/>
            <person name="Leroy P."/>
            <person name="Li P."/>
            <person name="You F.M."/>
            <person name="Sun Q."/>
            <person name="Liu Z."/>
            <person name="Lyons E."/>
            <person name="Wicker T."/>
            <person name="Salzberg S.L."/>
            <person name="Devos K.M."/>
            <person name="Dvorak J."/>
        </authorList>
    </citation>
    <scope>NUCLEOTIDE SEQUENCE [LARGE SCALE GENOMIC DNA]</scope>
    <source>
        <strain evidence="1">cv. AL8/78</strain>
    </source>
</reference>
<reference evidence="1" key="4">
    <citation type="submission" date="2019-03" db="UniProtKB">
        <authorList>
            <consortium name="EnsemblPlants"/>
        </authorList>
    </citation>
    <scope>IDENTIFICATION</scope>
</reference>
<dbReference type="AlphaFoldDB" id="A0A453H2M6"/>
<dbReference type="Gramene" id="AET4Gv20052800.37">
    <property type="protein sequence ID" value="AET4Gv20052800.37"/>
    <property type="gene ID" value="AET4Gv20052800"/>
</dbReference>
<proteinExistence type="predicted"/>
<name>A0A453H2M6_AEGTS</name>
<evidence type="ECO:0000313" key="1">
    <source>
        <dbReference type="EnsemblPlants" id="AET4Gv20052800.37"/>
    </source>
</evidence>
<dbReference type="EnsemblPlants" id="AET4Gv20052800.37">
    <property type="protein sequence ID" value="AET4Gv20052800.37"/>
    <property type="gene ID" value="AET4Gv20052800"/>
</dbReference>
<evidence type="ECO:0000313" key="2">
    <source>
        <dbReference type="Proteomes" id="UP000015105"/>
    </source>
</evidence>
<keyword evidence="2" id="KW-1185">Reference proteome</keyword>
<dbReference type="Proteomes" id="UP000015105">
    <property type="component" value="Chromosome 4D"/>
</dbReference>
<accession>A0A453H2M6</accession>